<dbReference type="AlphaFoldDB" id="A0A4Z2GTN4"/>
<dbReference type="EMBL" id="SRLO01000437">
    <property type="protein sequence ID" value="TNN56092.1"/>
    <property type="molecule type" value="Genomic_DNA"/>
</dbReference>
<proteinExistence type="predicted"/>
<gene>
    <name evidence="1" type="ORF">EYF80_033723</name>
</gene>
<organism evidence="1 2">
    <name type="scientific">Liparis tanakae</name>
    <name type="common">Tanaka's snailfish</name>
    <dbReference type="NCBI Taxonomy" id="230148"/>
    <lineage>
        <taxon>Eukaryota</taxon>
        <taxon>Metazoa</taxon>
        <taxon>Chordata</taxon>
        <taxon>Craniata</taxon>
        <taxon>Vertebrata</taxon>
        <taxon>Euteleostomi</taxon>
        <taxon>Actinopterygii</taxon>
        <taxon>Neopterygii</taxon>
        <taxon>Teleostei</taxon>
        <taxon>Neoteleostei</taxon>
        <taxon>Acanthomorphata</taxon>
        <taxon>Eupercaria</taxon>
        <taxon>Perciformes</taxon>
        <taxon>Cottioidei</taxon>
        <taxon>Cottales</taxon>
        <taxon>Liparidae</taxon>
        <taxon>Liparis</taxon>
    </lineage>
</organism>
<reference evidence="1 2" key="1">
    <citation type="submission" date="2019-03" db="EMBL/GenBank/DDBJ databases">
        <title>First draft genome of Liparis tanakae, snailfish: a comprehensive survey of snailfish specific genes.</title>
        <authorList>
            <person name="Kim W."/>
            <person name="Song I."/>
            <person name="Jeong J.-H."/>
            <person name="Kim D."/>
            <person name="Kim S."/>
            <person name="Ryu S."/>
            <person name="Song J.Y."/>
            <person name="Lee S.K."/>
        </authorList>
    </citation>
    <scope>NUCLEOTIDE SEQUENCE [LARGE SCALE GENOMIC DNA]</scope>
    <source>
        <tissue evidence="1">Muscle</tissue>
    </source>
</reference>
<keyword evidence="2" id="KW-1185">Reference proteome</keyword>
<comment type="caution">
    <text evidence="1">The sequence shown here is derived from an EMBL/GenBank/DDBJ whole genome shotgun (WGS) entry which is preliminary data.</text>
</comment>
<accession>A0A4Z2GTN4</accession>
<evidence type="ECO:0000313" key="2">
    <source>
        <dbReference type="Proteomes" id="UP000314294"/>
    </source>
</evidence>
<evidence type="ECO:0000313" key="1">
    <source>
        <dbReference type="EMBL" id="TNN56092.1"/>
    </source>
</evidence>
<protein>
    <submittedName>
        <fullName evidence="1">Uncharacterized protein</fullName>
    </submittedName>
</protein>
<name>A0A4Z2GTN4_9TELE</name>
<dbReference type="Proteomes" id="UP000314294">
    <property type="component" value="Unassembled WGS sequence"/>
</dbReference>
<sequence>MRKEIETEKTLVMSAASEIFLIFTSVSSDANRRQKTKSGVSRGRLGTTYHGAEAYVCSESYGGPPVSMSASASLCRMNSCTSGSSGSVVVDALRRRWRPPQCFLPSGRTSRRNLSSSAAAGLRRAMMSKASVSSSPPPSSSYVTTFSRTSSSEMMSGSFLLRRSVTKTTTMAADTIE</sequence>